<dbReference type="Proteomes" id="UP000473008">
    <property type="component" value="Unassembled WGS sequence"/>
</dbReference>
<proteinExistence type="predicted"/>
<evidence type="ECO:0000313" key="1">
    <source>
        <dbReference type="EMBL" id="NGO00260.1"/>
    </source>
</evidence>
<organism evidence="1 2">
    <name type="scientific">Grimontia sedimenti</name>
    <dbReference type="NCBI Taxonomy" id="2711294"/>
    <lineage>
        <taxon>Bacteria</taxon>
        <taxon>Pseudomonadati</taxon>
        <taxon>Pseudomonadota</taxon>
        <taxon>Gammaproteobacteria</taxon>
        <taxon>Vibrionales</taxon>
        <taxon>Vibrionaceae</taxon>
        <taxon>Grimontia</taxon>
    </lineage>
</organism>
<protein>
    <submittedName>
        <fullName evidence="1">Uncharacterized protein</fullName>
    </submittedName>
</protein>
<name>A0A6M1RS29_9GAMM</name>
<comment type="caution">
    <text evidence="1">The sequence shown here is derived from an EMBL/GenBank/DDBJ whole genome shotgun (WGS) entry which is preliminary data.</text>
</comment>
<dbReference type="AlphaFoldDB" id="A0A6M1RS29"/>
<reference evidence="1 2" key="1">
    <citation type="submission" date="2020-02" db="EMBL/GenBank/DDBJ databases">
        <title>The draft genome of Grimontia sedimenta sp. nov., isolated from benthic sediments near coral reefs south of Kuwait.</title>
        <authorList>
            <person name="Mahmoud H.M."/>
            <person name="Jose L."/>
            <person name="Eapen S."/>
        </authorList>
    </citation>
    <scope>NUCLEOTIDE SEQUENCE [LARGE SCALE GENOMIC DNA]</scope>
    <source>
        <strain evidence="1 2">S25</strain>
    </source>
</reference>
<sequence>MNDVAISVVGAGGGNGSLTINGSARAHINANQTLQLRGVNQTAVGNANNLRLVADFSGNRIAQSAPFSVSAIPQNGAVSFNSLVTGTRRGVVVNFSVESDSNTLSDLNEAEHSEQVQYGSGTGCLAGAGAGAHNSSYMAATSTGLTDTHGTPVSMLTSTGSIVAEQVFTFNDKRTGATDIPARNTGFRISRIVSQPSAGNFVITTSKVGVATTAKGFSSTAGSGSVSRAQNV</sequence>
<evidence type="ECO:0000313" key="2">
    <source>
        <dbReference type="Proteomes" id="UP000473008"/>
    </source>
</evidence>
<keyword evidence="2" id="KW-1185">Reference proteome</keyword>
<gene>
    <name evidence="1" type="ORF">G5S52_22340</name>
</gene>
<accession>A0A6M1RS29</accession>
<dbReference type="EMBL" id="JAALDL010000027">
    <property type="protein sequence ID" value="NGO00260.1"/>
    <property type="molecule type" value="Genomic_DNA"/>
</dbReference>
<dbReference type="RefSeq" id="WP_165018627.1">
    <property type="nucleotide sequence ID" value="NZ_JAALDL010000027.1"/>
</dbReference>